<evidence type="ECO:0000313" key="3">
    <source>
        <dbReference type="EMBL" id="TCT18270.1"/>
    </source>
</evidence>
<dbReference type="InterPro" id="IPR029058">
    <property type="entry name" value="AB_hydrolase_fold"/>
</dbReference>
<organism evidence="3 4">
    <name type="scientific">Melghiribacillus thermohalophilus</name>
    <dbReference type="NCBI Taxonomy" id="1324956"/>
    <lineage>
        <taxon>Bacteria</taxon>
        <taxon>Bacillati</taxon>
        <taxon>Bacillota</taxon>
        <taxon>Bacilli</taxon>
        <taxon>Bacillales</taxon>
        <taxon>Bacillaceae</taxon>
        <taxon>Melghiribacillus</taxon>
    </lineage>
</organism>
<dbReference type="RefSeq" id="WP_132372704.1">
    <property type="nucleotide sequence ID" value="NZ_SMAN01000022.1"/>
</dbReference>
<feature type="chain" id="PRO_5020342318" description="Serine aminopeptidase S33 domain-containing protein" evidence="1">
    <location>
        <begin position="26"/>
        <end position="440"/>
    </location>
</feature>
<keyword evidence="4" id="KW-1185">Reference proteome</keyword>
<dbReference type="InterPro" id="IPR053145">
    <property type="entry name" value="AB_hydrolase_Est10"/>
</dbReference>
<dbReference type="EMBL" id="SMAN01000022">
    <property type="protein sequence ID" value="TCT18270.1"/>
    <property type="molecule type" value="Genomic_DNA"/>
</dbReference>
<reference evidence="3 4" key="1">
    <citation type="submission" date="2019-03" db="EMBL/GenBank/DDBJ databases">
        <title>Genomic Encyclopedia of Type Strains, Phase IV (KMG-IV): sequencing the most valuable type-strain genomes for metagenomic binning, comparative biology and taxonomic classification.</title>
        <authorList>
            <person name="Goeker M."/>
        </authorList>
    </citation>
    <scope>NUCLEOTIDE SEQUENCE [LARGE SCALE GENOMIC DNA]</scope>
    <source>
        <strain evidence="3 4">DSM 25894</strain>
    </source>
</reference>
<comment type="caution">
    <text evidence="3">The sequence shown here is derived from an EMBL/GenBank/DDBJ whole genome shotgun (WGS) entry which is preliminary data.</text>
</comment>
<keyword evidence="1" id="KW-0732">Signal</keyword>
<accession>A0A4R3MRV3</accession>
<dbReference type="SUPFAM" id="SSF53474">
    <property type="entry name" value="alpha/beta-Hydrolases"/>
    <property type="match status" value="1"/>
</dbReference>
<proteinExistence type="predicted"/>
<dbReference type="Gene3D" id="3.40.50.1820">
    <property type="entry name" value="alpha/beta hydrolase"/>
    <property type="match status" value="1"/>
</dbReference>
<dbReference type="PANTHER" id="PTHR43265:SF1">
    <property type="entry name" value="ESTERASE ESTD"/>
    <property type="match status" value="1"/>
</dbReference>
<feature type="domain" description="Serine aminopeptidase S33" evidence="2">
    <location>
        <begin position="197"/>
        <end position="398"/>
    </location>
</feature>
<feature type="signal peptide" evidence="1">
    <location>
        <begin position="1"/>
        <end position="25"/>
    </location>
</feature>
<gene>
    <name evidence="3" type="ORF">EDD68_12233</name>
</gene>
<dbReference type="Pfam" id="PF12146">
    <property type="entry name" value="Hydrolase_4"/>
    <property type="match status" value="1"/>
</dbReference>
<evidence type="ECO:0000313" key="4">
    <source>
        <dbReference type="Proteomes" id="UP000294650"/>
    </source>
</evidence>
<evidence type="ECO:0000259" key="2">
    <source>
        <dbReference type="Pfam" id="PF12146"/>
    </source>
</evidence>
<dbReference type="AlphaFoldDB" id="A0A4R3MRV3"/>
<name>A0A4R3MRV3_9BACI</name>
<dbReference type="OrthoDB" id="9809549at2"/>
<evidence type="ECO:0000256" key="1">
    <source>
        <dbReference type="SAM" id="SignalP"/>
    </source>
</evidence>
<dbReference type="PANTHER" id="PTHR43265">
    <property type="entry name" value="ESTERASE ESTD"/>
    <property type="match status" value="1"/>
</dbReference>
<dbReference type="InterPro" id="IPR022742">
    <property type="entry name" value="Hydrolase_4"/>
</dbReference>
<dbReference type="GO" id="GO:0052689">
    <property type="term" value="F:carboxylic ester hydrolase activity"/>
    <property type="evidence" value="ECO:0007669"/>
    <property type="project" value="TreeGrafter"/>
</dbReference>
<dbReference type="Proteomes" id="UP000294650">
    <property type="component" value="Unassembled WGS sequence"/>
</dbReference>
<protein>
    <recommendedName>
        <fullName evidence="2">Serine aminopeptidase S33 domain-containing protein</fullName>
    </recommendedName>
</protein>
<sequence length="440" mass="48765">MKKKYTLIVLLLAVITLLSPCSKQPDEEKKKDTAGDSLSGEYQGLIQVPDQPLNIQVTLEKEKEWIGTISIPVQGIQDYPLSNVNISDPDVYFTMNIQGQTLTFTGEREKESITGTFTQNGMSFPFELTKQNQTSSPSEDEAEQFLSVNTDHGTLYGELELPDGNGPHPVVLIIPGSGPTDRNGNTPTMPGKNNSLKMLAEELAEQGVASVRYDKRGAGKNHEAAIPEEDTRFEHFIHDAVAWVQLLKTDERFSKVGILGHSQGSLVGMAAAEIEGADLFISIAGAGQPVDQVLDDQLKESLPEHLYDESKTILARLKRQEAVEDISQELYSVFRPSILEFLTSWMQYDPAEEIRKLDIPVLIIQGTHDIQVSEKEARTLHEASPQSKLLIIEGMNHVLKEAPANREDNVKTYSDPELPLSDGLISGIIDFLQREGFLEK</sequence>